<name>A0A1H8VX84_9FIRM</name>
<evidence type="ECO:0000256" key="1">
    <source>
        <dbReference type="SAM" id="MobiDB-lite"/>
    </source>
</evidence>
<organism evidence="2 3">
    <name type="scientific">Propionispora vibrioides</name>
    <dbReference type="NCBI Taxonomy" id="112903"/>
    <lineage>
        <taxon>Bacteria</taxon>
        <taxon>Bacillati</taxon>
        <taxon>Bacillota</taxon>
        <taxon>Negativicutes</taxon>
        <taxon>Selenomonadales</taxon>
        <taxon>Sporomusaceae</taxon>
        <taxon>Propionispora</taxon>
    </lineage>
</organism>
<dbReference type="RefSeq" id="WP_091747335.1">
    <property type="nucleotide sequence ID" value="NZ_FODY01000013.1"/>
</dbReference>
<evidence type="ECO:0000313" key="3">
    <source>
        <dbReference type="Proteomes" id="UP000198847"/>
    </source>
</evidence>
<gene>
    <name evidence="2" type="ORF">SAMN04490178_11318</name>
</gene>
<dbReference type="Proteomes" id="UP000198847">
    <property type="component" value="Unassembled WGS sequence"/>
</dbReference>
<feature type="region of interest" description="Disordered" evidence="1">
    <location>
        <begin position="1"/>
        <end position="40"/>
    </location>
</feature>
<feature type="compositionally biased region" description="Basic and acidic residues" evidence="1">
    <location>
        <begin position="1"/>
        <end position="36"/>
    </location>
</feature>
<accession>A0A1H8VX84</accession>
<protein>
    <submittedName>
        <fullName evidence="2">Uncharacterized protein</fullName>
    </submittedName>
</protein>
<dbReference type="OrthoDB" id="1680725at2"/>
<evidence type="ECO:0000313" key="2">
    <source>
        <dbReference type="EMBL" id="SEP19940.1"/>
    </source>
</evidence>
<dbReference type="EMBL" id="FODY01000013">
    <property type="protein sequence ID" value="SEP19940.1"/>
    <property type="molecule type" value="Genomic_DNA"/>
</dbReference>
<proteinExistence type="predicted"/>
<dbReference type="AlphaFoldDB" id="A0A1H8VX84"/>
<dbReference type="STRING" id="112903.SAMN04490178_11318"/>
<reference evidence="2 3" key="1">
    <citation type="submission" date="2016-10" db="EMBL/GenBank/DDBJ databases">
        <authorList>
            <person name="de Groot N.N."/>
        </authorList>
    </citation>
    <scope>NUCLEOTIDE SEQUENCE [LARGE SCALE GENOMIC DNA]</scope>
    <source>
        <strain evidence="2 3">DSM 13305</strain>
    </source>
</reference>
<keyword evidence="3" id="KW-1185">Reference proteome</keyword>
<sequence length="208" mass="23870">MPAIESNHEQNEKQEAKSQERYERKSRGQRMRERITETTNVESSESLDQIFEAKLAAVSTYERKLATITDPYARSVLQDMIRQERRELMHLTELADLVEQSPDMNSFTRTHRRMGHRMRMKTGHSPTFWLGTAALGMLLLPSVREKLRPLAIKTVQGIMGLSEQAQGMFSGVREDLEDIVSEAQFEQFKQSIDSAIDETVTEPTEPTP</sequence>